<feature type="compositionally biased region" description="Low complexity" evidence="7">
    <location>
        <begin position="48"/>
        <end position="65"/>
    </location>
</feature>
<gene>
    <name evidence="9" type="primary">LOC123074180</name>
</gene>
<dbReference type="PROSITE" id="PS50071">
    <property type="entry name" value="HOMEOBOX_2"/>
    <property type="match status" value="1"/>
</dbReference>
<dbReference type="OrthoDB" id="786892at2759"/>
<feature type="DNA-binding region" description="Homeobox" evidence="5">
    <location>
        <begin position="76"/>
        <end position="139"/>
    </location>
</feature>
<dbReference type="Proteomes" id="UP000019116">
    <property type="component" value="Chromosome 3D"/>
</dbReference>
<protein>
    <recommendedName>
        <fullName evidence="8">Homeobox domain-containing protein</fullName>
    </recommendedName>
</protein>
<dbReference type="AlphaFoldDB" id="A0A3B6GP64"/>
<dbReference type="Gramene" id="TraesCLE_scaffold_021534_01G000200.1">
    <property type="protein sequence ID" value="TraesCLE_scaffold_021534_01G000200.1"/>
    <property type="gene ID" value="TraesCLE_scaffold_021534_01G000200"/>
</dbReference>
<evidence type="ECO:0000256" key="1">
    <source>
        <dbReference type="ARBA" id="ARBA00004123"/>
    </source>
</evidence>
<dbReference type="SUPFAM" id="SSF46689">
    <property type="entry name" value="Homeodomain-like"/>
    <property type="match status" value="1"/>
</dbReference>
<dbReference type="PANTHER" id="PTHR45654">
    <property type="entry name" value="HOMEOBOX-LEUCINE ZIPPER PROTEIN MERISTEM L1"/>
    <property type="match status" value="1"/>
</dbReference>
<accession>A0A3B6GP64</accession>
<dbReference type="Gramene" id="TraesCAD_scaffold_045422_01G000100.1">
    <property type="protein sequence ID" value="TraesCAD_scaffold_045422_01G000100.1"/>
    <property type="gene ID" value="TraesCAD_scaffold_045422_01G000100"/>
</dbReference>
<dbReference type="CDD" id="cd00086">
    <property type="entry name" value="homeodomain"/>
    <property type="match status" value="1"/>
</dbReference>
<dbReference type="EnsemblPlants" id="TraesCS3D02G121500.1">
    <property type="protein sequence ID" value="TraesCS3D02G121500.1"/>
    <property type="gene ID" value="TraesCS3D02G121500"/>
</dbReference>
<dbReference type="Gene3D" id="1.10.10.60">
    <property type="entry name" value="Homeodomain-like"/>
    <property type="match status" value="1"/>
</dbReference>
<evidence type="ECO:0000313" key="10">
    <source>
        <dbReference type="Proteomes" id="UP000019116"/>
    </source>
</evidence>
<dbReference type="SMART" id="SM00389">
    <property type="entry name" value="HOX"/>
    <property type="match status" value="1"/>
</dbReference>
<dbReference type="Gramene" id="TraesKAR3D01G0065200.1">
    <property type="protein sequence ID" value="cds.TraesKAR3D01G0065200.1"/>
    <property type="gene ID" value="TraesKAR3D01G0065200"/>
</dbReference>
<evidence type="ECO:0000256" key="7">
    <source>
        <dbReference type="SAM" id="MobiDB-lite"/>
    </source>
</evidence>
<dbReference type="GO" id="GO:0000981">
    <property type="term" value="F:DNA-binding transcription factor activity, RNA polymerase II-specific"/>
    <property type="evidence" value="ECO:0007669"/>
    <property type="project" value="InterPro"/>
</dbReference>
<dbReference type="Gramene" id="TraesCS3D02G121500.1">
    <property type="protein sequence ID" value="TraesCS3D02G121500.1"/>
    <property type="gene ID" value="TraesCS3D02G121500"/>
</dbReference>
<dbReference type="GO" id="GO:0005634">
    <property type="term" value="C:nucleus"/>
    <property type="evidence" value="ECO:0007669"/>
    <property type="project" value="UniProtKB-SubCell"/>
</dbReference>
<feature type="region of interest" description="Disordered" evidence="7">
    <location>
        <begin position="48"/>
        <end position="67"/>
    </location>
</feature>
<keyword evidence="2 5" id="KW-0238">DNA-binding</keyword>
<dbReference type="Gramene" id="TraesCS3D03G0253600.1">
    <property type="protein sequence ID" value="TraesCS3D03G0253600.1.CDS"/>
    <property type="gene ID" value="TraesCS3D03G0253600"/>
</dbReference>
<keyword evidence="4 5" id="KW-0539">Nucleus</keyword>
<proteinExistence type="predicted"/>
<keyword evidence="10" id="KW-1185">Reference proteome</keyword>
<dbReference type="PROSITE" id="PS00027">
    <property type="entry name" value="HOMEOBOX_1"/>
    <property type="match status" value="1"/>
</dbReference>
<feature type="domain" description="Homeobox" evidence="8">
    <location>
        <begin position="74"/>
        <end position="138"/>
    </location>
</feature>
<dbReference type="GO" id="GO:0003677">
    <property type="term" value="F:DNA binding"/>
    <property type="evidence" value="ECO:0007669"/>
    <property type="project" value="UniProtKB-UniRule"/>
</dbReference>
<organism evidence="9">
    <name type="scientific">Triticum aestivum</name>
    <name type="common">Wheat</name>
    <dbReference type="NCBI Taxonomy" id="4565"/>
    <lineage>
        <taxon>Eukaryota</taxon>
        <taxon>Viridiplantae</taxon>
        <taxon>Streptophyta</taxon>
        <taxon>Embryophyta</taxon>
        <taxon>Tracheophyta</taxon>
        <taxon>Spermatophyta</taxon>
        <taxon>Magnoliopsida</taxon>
        <taxon>Liliopsida</taxon>
        <taxon>Poales</taxon>
        <taxon>Poaceae</taxon>
        <taxon>BOP clade</taxon>
        <taxon>Pooideae</taxon>
        <taxon>Triticodae</taxon>
        <taxon>Triticeae</taxon>
        <taxon>Triticinae</taxon>
        <taxon>Triticum</taxon>
    </lineage>
</organism>
<dbReference type="InterPro" id="IPR009057">
    <property type="entry name" value="Homeodomain-like_sf"/>
</dbReference>
<dbReference type="InterPro" id="IPR001356">
    <property type="entry name" value="HD"/>
</dbReference>
<keyword evidence="3 5" id="KW-0371">Homeobox</keyword>
<dbReference type="InterPro" id="IPR042160">
    <property type="entry name" value="HD-Zip_IV"/>
</dbReference>
<dbReference type="Gramene" id="TraesWEE_scaffold_040718_01G000200.1">
    <property type="protein sequence ID" value="TraesWEE_scaffold_040718_01G000200.1"/>
    <property type="gene ID" value="TraesWEE_scaffold_040718_01G000200"/>
</dbReference>
<dbReference type="SMR" id="A0A3B6GP64"/>
<evidence type="ECO:0000256" key="2">
    <source>
        <dbReference type="ARBA" id="ARBA00023125"/>
    </source>
</evidence>
<evidence type="ECO:0000256" key="5">
    <source>
        <dbReference type="PROSITE-ProRule" id="PRU00108"/>
    </source>
</evidence>
<dbReference type="Gramene" id="TraesROB_scaffold_025117_01G000100.1">
    <property type="protein sequence ID" value="TraesROB_scaffold_025117_01G000100.1"/>
    <property type="gene ID" value="TraesROB_scaffold_025117_01G000100"/>
</dbReference>
<evidence type="ECO:0000259" key="8">
    <source>
        <dbReference type="PROSITE" id="PS50071"/>
    </source>
</evidence>
<evidence type="ECO:0000313" key="9">
    <source>
        <dbReference type="EnsemblPlants" id="TraesCS3D02G121500.1"/>
    </source>
</evidence>
<evidence type="ECO:0000256" key="3">
    <source>
        <dbReference type="ARBA" id="ARBA00023155"/>
    </source>
</evidence>
<dbReference type="OMA" id="WVVEHKT"/>
<name>A0A3B6GP64_WHEAT</name>
<reference evidence="9" key="2">
    <citation type="submission" date="2018-10" db="UniProtKB">
        <authorList>
            <consortium name="EnsemblPlants"/>
        </authorList>
    </citation>
    <scope>IDENTIFICATION</scope>
</reference>
<evidence type="ECO:0000256" key="4">
    <source>
        <dbReference type="ARBA" id="ARBA00023242"/>
    </source>
</evidence>
<evidence type="ECO:0000256" key="6">
    <source>
        <dbReference type="RuleBase" id="RU000682"/>
    </source>
</evidence>
<reference evidence="9" key="1">
    <citation type="submission" date="2018-08" db="EMBL/GenBank/DDBJ databases">
        <authorList>
            <person name="Rossello M."/>
        </authorList>
    </citation>
    <scope>NUCLEOTIDE SEQUENCE [LARGE SCALE GENOMIC DNA]</scope>
    <source>
        <strain evidence="9">cv. Chinese Spring</strain>
    </source>
</reference>
<sequence>MDGELPEYDSDVQNMLDLFITSEQGHLLQHEKGDEMHGLLGATTNMGNTDDANAAAADEGNNNDGETNSVQRMMTRHANYNRLRGEQIQQLEAYNTYSINESPYPDAKLRKDLSERLGMSALQVKFWFQNKRSSSKGKRQLQDTKNLQGDNQMLKHENQAIKWVVEHKTCLKCAGVMLKTQDTSEHQRLCTENMRLKEELRRATAYLKDGLYRNGMWHQFTRD</sequence>
<dbReference type="Gramene" id="TraesPARA_EIv1.0_1077200.1">
    <property type="protein sequence ID" value="TraesPARA_EIv1.0_1077200.1.CDS"/>
    <property type="gene ID" value="TraesPARA_EIv1.0_1077200"/>
</dbReference>
<dbReference type="InterPro" id="IPR017970">
    <property type="entry name" value="Homeobox_CS"/>
</dbReference>
<comment type="subcellular location">
    <subcellularLocation>
        <location evidence="1 5 6">Nucleus</location>
    </subcellularLocation>
</comment>
<dbReference type="STRING" id="4565.A0A3B6GP64"/>
<dbReference type="PANTHER" id="PTHR45654:SF62">
    <property type="entry name" value="HOMEOBOX DOMAIN-CONTAINING PROTEIN"/>
    <property type="match status" value="1"/>
</dbReference>
<dbReference type="Pfam" id="PF00046">
    <property type="entry name" value="Homeodomain"/>
    <property type="match status" value="1"/>
</dbReference>